<dbReference type="Proteomes" id="UP000305881">
    <property type="component" value="Chromosome"/>
</dbReference>
<dbReference type="OrthoDB" id="9799703at2"/>
<protein>
    <submittedName>
        <fullName evidence="2">Uma2 family endonuclease</fullName>
    </submittedName>
</protein>
<name>A0A4P9UK33_METBY</name>
<dbReference type="GO" id="GO:0004519">
    <property type="term" value="F:endonuclease activity"/>
    <property type="evidence" value="ECO:0007669"/>
    <property type="project" value="UniProtKB-KW"/>
</dbReference>
<keyword evidence="2" id="KW-0378">Hydrolase</keyword>
<evidence type="ECO:0000259" key="1">
    <source>
        <dbReference type="Pfam" id="PF05685"/>
    </source>
</evidence>
<organism evidence="2 3">
    <name type="scientific">Methylotuvimicrobium buryatense</name>
    <name type="common">Methylomicrobium buryatense</name>
    <dbReference type="NCBI Taxonomy" id="95641"/>
    <lineage>
        <taxon>Bacteria</taxon>
        <taxon>Pseudomonadati</taxon>
        <taxon>Pseudomonadota</taxon>
        <taxon>Gammaproteobacteria</taxon>
        <taxon>Methylococcales</taxon>
        <taxon>Methylococcaceae</taxon>
        <taxon>Methylotuvimicrobium</taxon>
    </lineage>
</organism>
<dbReference type="Pfam" id="PF05685">
    <property type="entry name" value="Uma2"/>
    <property type="match status" value="1"/>
</dbReference>
<dbReference type="RefSeq" id="WP_017840783.1">
    <property type="nucleotide sequence ID" value="NZ_CP035467.1"/>
</dbReference>
<reference evidence="3" key="1">
    <citation type="journal article" date="2019" name="J. Bacteriol.">
        <title>A Mutagenic Screen Identifies a TonB-Dependent Receptor Required for the Lanthanide Metal Switch in the Type I Methanotroph 'Methylotuvimicrobium buryatense' 5GB1C.</title>
        <authorList>
            <person name="Groom J.D."/>
            <person name="Ford S.M."/>
            <person name="Pesesky M.W."/>
            <person name="Lidstrom M.E."/>
        </authorList>
    </citation>
    <scope>NUCLEOTIDE SEQUENCE [LARGE SCALE GENOMIC DNA]</scope>
    <source>
        <strain evidence="3">5GB1C</strain>
    </source>
</reference>
<dbReference type="AlphaFoldDB" id="A0A4P9UK33"/>
<accession>A0A4P9UK33</accession>
<keyword evidence="3" id="KW-1185">Reference proteome</keyword>
<evidence type="ECO:0000313" key="3">
    <source>
        <dbReference type="Proteomes" id="UP000305881"/>
    </source>
</evidence>
<dbReference type="PANTHER" id="PTHR34107">
    <property type="entry name" value="SLL0198 PROTEIN-RELATED"/>
    <property type="match status" value="1"/>
</dbReference>
<keyword evidence="2" id="KW-0255">Endonuclease</keyword>
<dbReference type="EMBL" id="CP035467">
    <property type="protein sequence ID" value="QCW81458.1"/>
    <property type="molecule type" value="Genomic_DNA"/>
</dbReference>
<dbReference type="CDD" id="cd06260">
    <property type="entry name" value="DUF820-like"/>
    <property type="match status" value="1"/>
</dbReference>
<feature type="domain" description="Putative restriction endonuclease" evidence="1">
    <location>
        <begin position="20"/>
        <end position="194"/>
    </location>
</feature>
<keyword evidence="2" id="KW-0540">Nuclease</keyword>
<dbReference type="InterPro" id="IPR011335">
    <property type="entry name" value="Restrct_endonuc-II-like"/>
</dbReference>
<dbReference type="InterPro" id="IPR012296">
    <property type="entry name" value="Nuclease_put_TT1808"/>
</dbReference>
<dbReference type="PANTHER" id="PTHR34107:SF4">
    <property type="entry name" value="SLL1222 PROTEIN"/>
    <property type="match status" value="1"/>
</dbReference>
<proteinExistence type="predicted"/>
<gene>
    <name evidence="2" type="ORF">EQU24_03720</name>
</gene>
<dbReference type="KEGG" id="mbur:EQU24_03720"/>
<dbReference type="Gene3D" id="3.90.1570.10">
    <property type="entry name" value="tt1808, chain A"/>
    <property type="match status" value="1"/>
</dbReference>
<evidence type="ECO:0000313" key="2">
    <source>
        <dbReference type="EMBL" id="QCW81458.1"/>
    </source>
</evidence>
<dbReference type="STRING" id="675511.GCA_000341735_02262"/>
<dbReference type="InterPro" id="IPR008538">
    <property type="entry name" value="Uma2"/>
</dbReference>
<sequence>MAKVTELSQLDMNGSYCYADYLTWRLDQTVELIKGKIFTMSPAPNVKHQRISGKLFLDLGAYFKSQSCEVFAAPFDVKLYDRRKSKLSDREVFSVVQPDLCVICDKNKLTEQGCDGAPDWIIEVLSPGNNKKELRFKYDLYQESGVGEYWLVFPYERAVQQFVLDRDGEVYRLHGLYAGDETVQPYLFPELKIDLVEVFAE</sequence>
<dbReference type="SUPFAM" id="SSF52980">
    <property type="entry name" value="Restriction endonuclease-like"/>
    <property type="match status" value="1"/>
</dbReference>